<feature type="transmembrane region" description="Helical" evidence="1">
    <location>
        <begin position="52"/>
        <end position="75"/>
    </location>
</feature>
<dbReference type="RefSeq" id="WP_141886862.1">
    <property type="nucleotide sequence ID" value="NZ_BAAAUY010000017.1"/>
</dbReference>
<keyword evidence="3" id="KW-1185">Reference proteome</keyword>
<evidence type="ECO:0000256" key="1">
    <source>
        <dbReference type="SAM" id="Phobius"/>
    </source>
</evidence>
<organism evidence="2 3">
    <name type="scientific">Leucobacter komagatae</name>
    <dbReference type="NCBI Taxonomy" id="55969"/>
    <lineage>
        <taxon>Bacteria</taxon>
        <taxon>Bacillati</taxon>
        <taxon>Actinomycetota</taxon>
        <taxon>Actinomycetes</taxon>
        <taxon>Micrococcales</taxon>
        <taxon>Microbacteriaceae</taxon>
        <taxon>Leucobacter</taxon>
    </lineage>
</organism>
<evidence type="ECO:0000313" key="2">
    <source>
        <dbReference type="EMBL" id="TQL43564.1"/>
    </source>
</evidence>
<dbReference type="Proteomes" id="UP000319094">
    <property type="component" value="Unassembled WGS sequence"/>
</dbReference>
<evidence type="ECO:0008006" key="4">
    <source>
        <dbReference type="Google" id="ProtNLM"/>
    </source>
</evidence>
<gene>
    <name evidence="2" type="ORF">FB468_1590</name>
</gene>
<keyword evidence="1" id="KW-0472">Membrane</keyword>
<name>A0A542Y6A3_9MICO</name>
<keyword evidence="1" id="KW-1133">Transmembrane helix</keyword>
<dbReference type="EMBL" id="VFON01000001">
    <property type="protein sequence ID" value="TQL43564.1"/>
    <property type="molecule type" value="Genomic_DNA"/>
</dbReference>
<proteinExistence type="predicted"/>
<protein>
    <recommendedName>
        <fullName evidence="4">Multidrug ABC transporter ATPase</fullName>
    </recommendedName>
</protein>
<dbReference type="STRING" id="55969.SD72_12870"/>
<reference evidence="2 3" key="1">
    <citation type="submission" date="2019-06" db="EMBL/GenBank/DDBJ databases">
        <title>Sequencing the genomes of 1000 actinobacteria strains.</title>
        <authorList>
            <person name="Klenk H.-P."/>
        </authorList>
    </citation>
    <scope>NUCLEOTIDE SEQUENCE [LARGE SCALE GENOMIC DNA]</scope>
    <source>
        <strain evidence="2 3">DSM 8803</strain>
    </source>
</reference>
<dbReference type="AlphaFoldDB" id="A0A542Y6A3"/>
<dbReference type="OrthoDB" id="4990996at2"/>
<keyword evidence="1" id="KW-0812">Transmembrane</keyword>
<accession>A0A542Y6A3</accession>
<evidence type="ECO:0000313" key="3">
    <source>
        <dbReference type="Proteomes" id="UP000319094"/>
    </source>
</evidence>
<sequence>MSTEETSNPSLFERILAWATVSIIVVALGSFFATLIVGMSNRQAVAEGFWPVVYGISLFALPAGFVLLIILLVLAQRRRSRDARRGTN</sequence>
<feature type="transmembrane region" description="Helical" evidence="1">
    <location>
        <begin position="15"/>
        <end position="40"/>
    </location>
</feature>
<comment type="caution">
    <text evidence="2">The sequence shown here is derived from an EMBL/GenBank/DDBJ whole genome shotgun (WGS) entry which is preliminary data.</text>
</comment>